<dbReference type="InterPro" id="IPR035093">
    <property type="entry name" value="RelE/ParE_toxin_dom_sf"/>
</dbReference>
<organism evidence="2 3">
    <name type="scientific">Flavobacterium restrictum</name>
    <dbReference type="NCBI Taxonomy" id="2594428"/>
    <lineage>
        <taxon>Bacteria</taxon>
        <taxon>Pseudomonadati</taxon>
        <taxon>Bacteroidota</taxon>
        <taxon>Flavobacteriia</taxon>
        <taxon>Flavobacteriales</taxon>
        <taxon>Flavobacteriaceae</taxon>
        <taxon>Flavobacterium</taxon>
    </lineage>
</organism>
<protein>
    <submittedName>
        <fullName evidence="2">Type II toxin-antitoxin system RelE/ParE family toxin</fullName>
    </submittedName>
</protein>
<keyword evidence="1" id="KW-1277">Toxin-antitoxin system</keyword>
<name>A0A553DQJ2_9FLAO</name>
<dbReference type="Pfam" id="PF05016">
    <property type="entry name" value="ParE_toxin"/>
    <property type="match status" value="1"/>
</dbReference>
<accession>A0A553DQJ2</accession>
<gene>
    <name evidence="2" type="ORF">FNW21_15760</name>
</gene>
<dbReference type="AlphaFoldDB" id="A0A553DQJ2"/>
<dbReference type="Gene3D" id="3.30.2310.20">
    <property type="entry name" value="RelE-like"/>
    <property type="match status" value="1"/>
</dbReference>
<proteinExistence type="predicted"/>
<evidence type="ECO:0000256" key="1">
    <source>
        <dbReference type="ARBA" id="ARBA00022649"/>
    </source>
</evidence>
<dbReference type="Proteomes" id="UP000316371">
    <property type="component" value="Unassembled WGS sequence"/>
</dbReference>
<dbReference type="OrthoDB" id="595476at2"/>
<reference evidence="2 3" key="1">
    <citation type="submission" date="2019-07" db="EMBL/GenBank/DDBJ databases">
        <title>Novel species of Flavobacterium.</title>
        <authorList>
            <person name="Liu Q."/>
            <person name="Xin Y.-H."/>
        </authorList>
    </citation>
    <scope>NUCLEOTIDE SEQUENCE [LARGE SCALE GENOMIC DNA]</scope>
    <source>
        <strain evidence="2 3">LB1R34</strain>
    </source>
</reference>
<sequence>MVYNLIVSPRAQKEIEKAIDSYLPNYLDIPNNFVIQLQSVYNTLKTNPFFRIRYKNIRSLKLKKYPYSLYFVVNENRNTVRVLSCFHNKRDPKKQPRF</sequence>
<evidence type="ECO:0000313" key="3">
    <source>
        <dbReference type="Proteomes" id="UP000316371"/>
    </source>
</evidence>
<dbReference type="InterPro" id="IPR007712">
    <property type="entry name" value="RelE/ParE_toxin"/>
</dbReference>
<dbReference type="RefSeq" id="WP_144257709.1">
    <property type="nucleotide sequence ID" value="NZ_VJZT01000034.1"/>
</dbReference>
<dbReference type="EMBL" id="VJZT01000034">
    <property type="protein sequence ID" value="TRX34913.1"/>
    <property type="molecule type" value="Genomic_DNA"/>
</dbReference>
<keyword evidence="3" id="KW-1185">Reference proteome</keyword>
<dbReference type="SUPFAM" id="SSF143011">
    <property type="entry name" value="RelE-like"/>
    <property type="match status" value="1"/>
</dbReference>
<evidence type="ECO:0000313" key="2">
    <source>
        <dbReference type="EMBL" id="TRX34913.1"/>
    </source>
</evidence>
<comment type="caution">
    <text evidence="2">The sequence shown here is derived from an EMBL/GenBank/DDBJ whole genome shotgun (WGS) entry which is preliminary data.</text>
</comment>